<keyword evidence="2" id="KW-1185">Reference proteome</keyword>
<proteinExistence type="predicted"/>
<gene>
    <name evidence="1" type="primary">PIK1_3</name>
    <name evidence="1" type="ORF">EV182_006669</name>
</gene>
<feature type="non-terminal residue" evidence="1">
    <location>
        <position position="332"/>
    </location>
</feature>
<protein>
    <submittedName>
        <fullName evidence="1">Phosphatidylinositol 4-kinase pik1alpha (PI4-kinase)(PtdIns-4-kinase)</fullName>
        <ecNumber evidence="1">2.7.1.67</ecNumber>
    </submittedName>
</protein>
<evidence type="ECO:0000313" key="1">
    <source>
        <dbReference type="EMBL" id="KAJ1677199.1"/>
    </source>
</evidence>
<evidence type="ECO:0000313" key="2">
    <source>
        <dbReference type="Proteomes" id="UP001145114"/>
    </source>
</evidence>
<organism evidence="1 2">
    <name type="scientific">Spiromyces aspiralis</name>
    <dbReference type="NCBI Taxonomy" id="68401"/>
    <lineage>
        <taxon>Eukaryota</taxon>
        <taxon>Fungi</taxon>
        <taxon>Fungi incertae sedis</taxon>
        <taxon>Zoopagomycota</taxon>
        <taxon>Kickxellomycotina</taxon>
        <taxon>Kickxellomycetes</taxon>
        <taxon>Kickxellales</taxon>
        <taxon>Kickxellaceae</taxon>
        <taxon>Spiromyces</taxon>
    </lineage>
</organism>
<comment type="caution">
    <text evidence="1">The sequence shown here is derived from an EMBL/GenBank/DDBJ whole genome shotgun (WGS) entry which is preliminary data.</text>
</comment>
<name>A0ACC1HTF7_9FUNG</name>
<keyword evidence="1" id="KW-0808">Transferase</keyword>
<accession>A0ACC1HTF7</accession>
<dbReference type="EMBL" id="JAMZIH010002824">
    <property type="protein sequence ID" value="KAJ1677199.1"/>
    <property type="molecule type" value="Genomic_DNA"/>
</dbReference>
<dbReference type="Proteomes" id="UP001145114">
    <property type="component" value="Unassembled WGS sequence"/>
</dbReference>
<dbReference type="EC" id="2.7.1.67" evidence="1"/>
<feature type="non-terminal residue" evidence="1">
    <location>
        <position position="1"/>
    </location>
</feature>
<sequence>ACRDYDKLYLGKVTNYLRHQKKWLGYRSNYFQNEIQFMTGLMDISRRVCLVPKASRQNSLKAELAFFNQHLKEDMCVPLWCSNHKNSMKHQRIVRIPLDDVVVLNSAERAPYLLMLEVIEADSDEEYVPPAPKKPVSPRTERPKSMEPSLPSVGHSSTLSARAVGATEPRFATVGSGSRAKRQPRNMESAVGATSATESSRQESHKNSPIRQQQQQQQGSSGNYHKANARPPTSTTHRALTSDEEGGQAAAEEKHPHDPELDTLMEAFGDINLGGEVLNPAPLARMTRDAHGWADQQPPPSSPTNYAPAHSSSAWSRDSSKRDGILISPLRP</sequence>
<reference evidence="1" key="1">
    <citation type="submission" date="2022-06" db="EMBL/GenBank/DDBJ databases">
        <title>Phylogenomic reconstructions and comparative analyses of Kickxellomycotina fungi.</title>
        <authorList>
            <person name="Reynolds N.K."/>
            <person name="Stajich J.E."/>
            <person name="Barry K."/>
            <person name="Grigoriev I.V."/>
            <person name="Crous P."/>
            <person name="Smith M.E."/>
        </authorList>
    </citation>
    <scope>NUCLEOTIDE SEQUENCE</scope>
    <source>
        <strain evidence="1">RSA 2271</strain>
    </source>
</reference>